<feature type="transmembrane region" description="Helical" evidence="19">
    <location>
        <begin position="198"/>
        <end position="219"/>
    </location>
</feature>
<dbReference type="Pfam" id="PF01148">
    <property type="entry name" value="CTP_transf_1"/>
    <property type="match status" value="1"/>
</dbReference>
<feature type="transmembrane region" description="Helical" evidence="19">
    <location>
        <begin position="61"/>
        <end position="79"/>
    </location>
</feature>
<dbReference type="EMBL" id="JACHGA010000005">
    <property type="protein sequence ID" value="MBB5276451.1"/>
    <property type="molecule type" value="Genomic_DNA"/>
</dbReference>
<keyword evidence="12 18" id="KW-0548">Nucleotidyltransferase</keyword>
<name>A0A7W8HQK7_9HYPH</name>
<comment type="pathway">
    <text evidence="4">Lipid metabolism.</text>
</comment>
<dbReference type="EC" id="2.7.7.41" evidence="6 18"/>
<keyword evidence="10 18" id="KW-0808">Transferase</keyword>
<evidence type="ECO:0000256" key="4">
    <source>
        <dbReference type="ARBA" id="ARBA00005189"/>
    </source>
</evidence>
<feature type="transmembrane region" description="Helical" evidence="19">
    <location>
        <begin position="85"/>
        <end position="102"/>
    </location>
</feature>
<evidence type="ECO:0000256" key="11">
    <source>
        <dbReference type="ARBA" id="ARBA00022692"/>
    </source>
</evidence>
<evidence type="ECO:0000256" key="7">
    <source>
        <dbReference type="ARBA" id="ARBA00019373"/>
    </source>
</evidence>
<keyword evidence="16" id="KW-0594">Phospholipid biosynthesis</keyword>
<comment type="pathway">
    <text evidence="3 18">Phospholipid metabolism; CDP-diacylglycerol biosynthesis; CDP-diacylglycerol from sn-glycerol 3-phosphate: step 3/3.</text>
</comment>
<dbReference type="GO" id="GO:0004605">
    <property type="term" value="F:phosphatidate cytidylyltransferase activity"/>
    <property type="evidence" value="ECO:0007669"/>
    <property type="project" value="UniProtKB-EC"/>
</dbReference>
<comment type="catalytic activity">
    <reaction evidence="1 18">
        <text>a 1,2-diacyl-sn-glycero-3-phosphate + CTP + H(+) = a CDP-1,2-diacyl-sn-glycerol + diphosphate</text>
        <dbReference type="Rhea" id="RHEA:16229"/>
        <dbReference type="ChEBI" id="CHEBI:15378"/>
        <dbReference type="ChEBI" id="CHEBI:33019"/>
        <dbReference type="ChEBI" id="CHEBI:37563"/>
        <dbReference type="ChEBI" id="CHEBI:58332"/>
        <dbReference type="ChEBI" id="CHEBI:58608"/>
        <dbReference type="EC" id="2.7.7.41"/>
    </reaction>
</comment>
<dbReference type="GO" id="GO:0005886">
    <property type="term" value="C:plasma membrane"/>
    <property type="evidence" value="ECO:0007669"/>
    <property type="project" value="UniProtKB-SubCell"/>
</dbReference>
<accession>A0A7W8HQK7</accession>
<evidence type="ECO:0000313" key="21">
    <source>
        <dbReference type="Proteomes" id="UP000550895"/>
    </source>
</evidence>
<dbReference type="UniPathway" id="UPA00557">
    <property type="reaction ID" value="UER00614"/>
</dbReference>
<sequence>MTLTMSRELQLRIVSAIVMILVVLAATWMGGLAFKTVAVAIGLLVYYEWSTITRLADGSLRAHAFGWFSMALISLNMFFGHADLTVPLFAGLVITCAIPAMLRRVSWWQPGGLLYAGLSAISLSAIRGDDSLGFIAMLFVFVVVWATDILAYFVGRAIGGPKLAPRISPGKTWSGAIGGTVAGVVGGLLVAMSHFQDLGLWVGIVAFTLSVSSQIGDLFESFIKRRFGVKDSSKLIPGHGGVMDRVDGLVFASFAAFFLAVGSSAGSANAVVSMGAFLFGL</sequence>
<protein>
    <recommendedName>
        <fullName evidence="7 18">Phosphatidate cytidylyltransferase</fullName>
        <ecNumber evidence="6 18">2.7.7.41</ecNumber>
    </recommendedName>
</protein>
<gene>
    <name evidence="20" type="ORF">HNR26_002520</name>
</gene>
<keyword evidence="17" id="KW-1208">Phospholipid metabolism</keyword>
<dbReference type="AlphaFoldDB" id="A0A7W8HQK7"/>
<dbReference type="PROSITE" id="PS01315">
    <property type="entry name" value="CDS"/>
    <property type="match status" value="1"/>
</dbReference>
<evidence type="ECO:0000256" key="15">
    <source>
        <dbReference type="ARBA" id="ARBA00023136"/>
    </source>
</evidence>
<feature type="transmembrane region" description="Helical" evidence="19">
    <location>
        <begin position="173"/>
        <end position="192"/>
    </location>
</feature>
<keyword evidence="8" id="KW-1003">Cell membrane</keyword>
<evidence type="ECO:0000256" key="3">
    <source>
        <dbReference type="ARBA" id="ARBA00005119"/>
    </source>
</evidence>
<feature type="transmembrane region" description="Helical" evidence="19">
    <location>
        <begin position="249"/>
        <end position="279"/>
    </location>
</feature>
<organism evidence="20 21">
    <name type="scientific">Rhizobium rosettiformans</name>
    <dbReference type="NCBI Taxonomy" id="1368430"/>
    <lineage>
        <taxon>Bacteria</taxon>
        <taxon>Pseudomonadati</taxon>
        <taxon>Pseudomonadota</taxon>
        <taxon>Alphaproteobacteria</taxon>
        <taxon>Hyphomicrobiales</taxon>
        <taxon>Rhizobiaceae</taxon>
        <taxon>Rhizobium/Agrobacterium group</taxon>
        <taxon>Rhizobium</taxon>
    </lineage>
</organism>
<evidence type="ECO:0000313" key="20">
    <source>
        <dbReference type="EMBL" id="MBB5276451.1"/>
    </source>
</evidence>
<evidence type="ECO:0000256" key="12">
    <source>
        <dbReference type="ARBA" id="ARBA00022695"/>
    </source>
</evidence>
<evidence type="ECO:0000256" key="5">
    <source>
        <dbReference type="ARBA" id="ARBA00010185"/>
    </source>
</evidence>
<evidence type="ECO:0000256" key="8">
    <source>
        <dbReference type="ARBA" id="ARBA00022475"/>
    </source>
</evidence>
<comment type="subcellular location">
    <subcellularLocation>
        <location evidence="2">Cell membrane</location>
        <topology evidence="2">Multi-pass membrane protein</topology>
    </subcellularLocation>
</comment>
<proteinExistence type="inferred from homology"/>
<evidence type="ECO:0000256" key="19">
    <source>
        <dbReference type="SAM" id="Phobius"/>
    </source>
</evidence>
<dbReference type="GO" id="GO:0016024">
    <property type="term" value="P:CDP-diacylglycerol biosynthetic process"/>
    <property type="evidence" value="ECO:0007669"/>
    <property type="project" value="UniProtKB-UniPathway"/>
</dbReference>
<dbReference type="PANTHER" id="PTHR46382">
    <property type="entry name" value="PHOSPHATIDATE CYTIDYLYLTRANSFERASE"/>
    <property type="match status" value="1"/>
</dbReference>
<evidence type="ECO:0000256" key="1">
    <source>
        <dbReference type="ARBA" id="ARBA00001698"/>
    </source>
</evidence>
<evidence type="ECO:0000256" key="2">
    <source>
        <dbReference type="ARBA" id="ARBA00004651"/>
    </source>
</evidence>
<keyword evidence="9" id="KW-0444">Lipid biosynthesis</keyword>
<keyword evidence="14" id="KW-0443">Lipid metabolism</keyword>
<evidence type="ECO:0000256" key="16">
    <source>
        <dbReference type="ARBA" id="ARBA00023209"/>
    </source>
</evidence>
<keyword evidence="11 18" id="KW-0812">Transmembrane</keyword>
<keyword evidence="21" id="KW-1185">Reference proteome</keyword>
<evidence type="ECO:0000256" key="17">
    <source>
        <dbReference type="ARBA" id="ARBA00023264"/>
    </source>
</evidence>
<evidence type="ECO:0000256" key="14">
    <source>
        <dbReference type="ARBA" id="ARBA00023098"/>
    </source>
</evidence>
<dbReference type="PANTHER" id="PTHR46382:SF1">
    <property type="entry name" value="PHOSPHATIDATE CYTIDYLYLTRANSFERASE"/>
    <property type="match status" value="1"/>
</dbReference>
<dbReference type="Proteomes" id="UP000550895">
    <property type="component" value="Unassembled WGS sequence"/>
</dbReference>
<evidence type="ECO:0000256" key="18">
    <source>
        <dbReference type="RuleBase" id="RU003938"/>
    </source>
</evidence>
<evidence type="ECO:0000256" key="10">
    <source>
        <dbReference type="ARBA" id="ARBA00022679"/>
    </source>
</evidence>
<reference evidence="20 21" key="1">
    <citation type="submission" date="2020-08" db="EMBL/GenBank/DDBJ databases">
        <title>Genomic Encyclopedia of Type Strains, Phase IV (KMG-IV): sequencing the most valuable type-strain genomes for metagenomic binning, comparative biology and taxonomic classification.</title>
        <authorList>
            <person name="Goeker M."/>
        </authorList>
    </citation>
    <scope>NUCLEOTIDE SEQUENCE [LARGE SCALE GENOMIC DNA]</scope>
    <source>
        <strain evidence="20 21">DSM 26376</strain>
    </source>
</reference>
<feature type="transmembrane region" description="Helical" evidence="19">
    <location>
        <begin position="132"/>
        <end position="153"/>
    </location>
</feature>
<comment type="caution">
    <text evidence="20">The sequence shown here is derived from an EMBL/GenBank/DDBJ whole genome shotgun (WGS) entry which is preliminary data.</text>
</comment>
<keyword evidence="13 19" id="KW-1133">Transmembrane helix</keyword>
<dbReference type="InterPro" id="IPR000374">
    <property type="entry name" value="PC_trans"/>
</dbReference>
<evidence type="ECO:0000256" key="6">
    <source>
        <dbReference type="ARBA" id="ARBA00012487"/>
    </source>
</evidence>
<evidence type="ECO:0000256" key="13">
    <source>
        <dbReference type="ARBA" id="ARBA00022989"/>
    </source>
</evidence>
<keyword evidence="15 19" id="KW-0472">Membrane</keyword>
<feature type="transmembrane region" description="Helical" evidence="19">
    <location>
        <begin position="9"/>
        <end position="26"/>
    </location>
</feature>
<evidence type="ECO:0000256" key="9">
    <source>
        <dbReference type="ARBA" id="ARBA00022516"/>
    </source>
</evidence>
<comment type="similarity">
    <text evidence="5 18">Belongs to the CDS family.</text>
</comment>